<gene>
    <name evidence="1" type="ORF">cpu_00450</name>
</gene>
<evidence type="ECO:0000313" key="2">
    <source>
        <dbReference type="Proteomes" id="UP000187485"/>
    </source>
</evidence>
<dbReference type="PANTHER" id="PTHR42793:SF1">
    <property type="entry name" value="PEPTIDYL-LYSINE N-ACETYLTRANSFERASE PATZ"/>
    <property type="match status" value="1"/>
</dbReference>
<dbReference type="Proteomes" id="UP000187485">
    <property type="component" value="Unassembled WGS sequence"/>
</dbReference>
<dbReference type="SUPFAM" id="SSF51735">
    <property type="entry name" value="NAD(P)-binding Rossmann-fold domains"/>
    <property type="match status" value="1"/>
</dbReference>
<name>A0A1L8CRI2_9THEO</name>
<dbReference type="STRING" id="870242.cpu_00450"/>
<keyword evidence="2" id="KW-1185">Reference proteome</keyword>
<accession>A0A1L8CRI2</accession>
<proteinExistence type="predicted"/>
<protein>
    <submittedName>
        <fullName evidence="1">Acetyl-CoA synthase</fullName>
    </submittedName>
</protein>
<organism evidence="1 2">
    <name type="scientific">Carboxydothermus pertinax</name>
    <dbReference type="NCBI Taxonomy" id="870242"/>
    <lineage>
        <taxon>Bacteria</taxon>
        <taxon>Bacillati</taxon>
        <taxon>Bacillota</taxon>
        <taxon>Clostridia</taxon>
        <taxon>Thermoanaerobacterales</taxon>
        <taxon>Thermoanaerobacteraceae</taxon>
        <taxon>Carboxydothermus</taxon>
    </lineage>
</organism>
<dbReference type="PANTHER" id="PTHR42793">
    <property type="entry name" value="COA BINDING DOMAIN CONTAINING PROTEIN"/>
    <property type="match status" value="1"/>
</dbReference>
<dbReference type="EMBL" id="BDJK01000003">
    <property type="protein sequence ID" value="GAV21535.1"/>
    <property type="molecule type" value="Genomic_DNA"/>
</dbReference>
<dbReference type="AlphaFoldDB" id="A0A1L8CRI2"/>
<reference evidence="2" key="1">
    <citation type="submission" date="2016-12" db="EMBL/GenBank/DDBJ databases">
        <title>Draft Genome Sequences od Carboxydothermus pertinax and islandicus, Hydrogenogenic Carboxydotrophic Bacteria.</title>
        <authorList>
            <person name="Fukuyama Y."/>
            <person name="Ohmae K."/>
            <person name="Yoneda Y."/>
            <person name="Yoshida T."/>
            <person name="Sako Y."/>
        </authorList>
    </citation>
    <scope>NUCLEOTIDE SEQUENCE [LARGE SCALE GENOMIC DNA]</scope>
    <source>
        <strain evidence="2">Ug1</strain>
    </source>
</reference>
<dbReference type="RefSeq" id="WP_075857981.1">
    <property type="nucleotide sequence ID" value="NZ_BDJK01000003.1"/>
</dbReference>
<dbReference type="Gene3D" id="3.40.50.720">
    <property type="entry name" value="NAD(P)-binding Rossmann-like Domain"/>
    <property type="match status" value="1"/>
</dbReference>
<comment type="caution">
    <text evidence="1">The sequence shown here is derived from an EMBL/GenBank/DDBJ whole genome shotgun (WGS) entry which is preliminary data.</text>
</comment>
<evidence type="ECO:0000313" key="1">
    <source>
        <dbReference type="EMBL" id="GAV21535.1"/>
    </source>
</evidence>
<dbReference type="InterPro" id="IPR036291">
    <property type="entry name" value="NAD(P)-bd_dom_sf"/>
</dbReference>
<sequence length="97" mass="10634">MKIISGKIYQGTLKQNSAFYLPLFPVKALYPDVFSLPYPVDTAVIVLPVEKAVSVLKEVAKAGIGSAIIVSGGFKETGREGAYLEQQLIIRKRCFSR</sequence>
<dbReference type="OrthoDB" id="9807426at2"/>